<sequence>MRKNIAALALVGGTCALALALNTWSPFNMHDDKDSQPEQQNNEQQPLLVQHSSPLMPALTVDELFDRSDLVVVATVGNTTDTLLIDPVDDKEPKFFTDTLFTIETVVYGTPDYVTGSTSNVTIRTEGGTGNYVQTVNDGTPDFLEGDSYLLFLYQLDDGTYYNTAGNHYYIVGISTGAWKESASEPNVFDSPCWQPEDAQTATLDGVETIAASLPSTIESAQTPNKNSGVNADLENIEMEFEQGIISEEEYQRLLELAQLEASSFARVMSESEQSTYEQEMLEQYGAEQSDSQS</sequence>
<protein>
    <recommendedName>
        <fullName evidence="5">SHOCT domain-containing protein</fullName>
    </recommendedName>
</protein>
<feature type="region of interest" description="Disordered" evidence="1">
    <location>
        <begin position="271"/>
        <end position="294"/>
    </location>
</feature>
<comment type="caution">
    <text evidence="3">The sequence shown here is derived from an EMBL/GenBank/DDBJ whole genome shotgun (WGS) entry which is preliminary data.</text>
</comment>
<feature type="signal peptide" evidence="2">
    <location>
        <begin position="1"/>
        <end position="20"/>
    </location>
</feature>
<keyword evidence="2" id="KW-0732">Signal</keyword>
<reference evidence="3" key="1">
    <citation type="journal article" date="2021" name="PeerJ">
        <title>Extensive microbial diversity within the chicken gut microbiome revealed by metagenomics and culture.</title>
        <authorList>
            <person name="Gilroy R."/>
            <person name="Ravi A."/>
            <person name="Getino M."/>
            <person name="Pursley I."/>
            <person name="Horton D.L."/>
            <person name="Alikhan N.F."/>
            <person name="Baker D."/>
            <person name="Gharbi K."/>
            <person name="Hall N."/>
            <person name="Watson M."/>
            <person name="Adriaenssens E.M."/>
            <person name="Foster-Nyarko E."/>
            <person name="Jarju S."/>
            <person name="Secka A."/>
            <person name="Antonio M."/>
            <person name="Oren A."/>
            <person name="Chaudhuri R.R."/>
            <person name="La Ragione R."/>
            <person name="Hildebrand F."/>
            <person name="Pallen M.J."/>
        </authorList>
    </citation>
    <scope>NUCLEOTIDE SEQUENCE</scope>
    <source>
        <strain evidence="3">ChiGjej2B2-7701</strain>
    </source>
</reference>
<name>A0A921IQJ2_9ACTN</name>
<dbReference type="EMBL" id="DYVF01000061">
    <property type="protein sequence ID" value="HJG31805.1"/>
    <property type="molecule type" value="Genomic_DNA"/>
</dbReference>
<evidence type="ECO:0000313" key="4">
    <source>
        <dbReference type="Proteomes" id="UP000746751"/>
    </source>
</evidence>
<proteinExistence type="predicted"/>
<accession>A0A921IQJ2</accession>
<organism evidence="3 4">
    <name type="scientific">Collinsella ihumii</name>
    <dbReference type="NCBI Taxonomy" id="1720204"/>
    <lineage>
        <taxon>Bacteria</taxon>
        <taxon>Bacillati</taxon>
        <taxon>Actinomycetota</taxon>
        <taxon>Coriobacteriia</taxon>
        <taxon>Coriobacteriales</taxon>
        <taxon>Coriobacteriaceae</taxon>
        <taxon>Collinsella</taxon>
    </lineage>
</organism>
<feature type="chain" id="PRO_5039710263" description="SHOCT domain-containing protein" evidence="2">
    <location>
        <begin position="21"/>
        <end position="294"/>
    </location>
</feature>
<evidence type="ECO:0000313" key="3">
    <source>
        <dbReference type="EMBL" id="HJG31805.1"/>
    </source>
</evidence>
<reference evidence="3" key="2">
    <citation type="submission" date="2021-09" db="EMBL/GenBank/DDBJ databases">
        <authorList>
            <person name="Gilroy R."/>
        </authorList>
    </citation>
    <scope>NUCLEOTIDE SEQUENCE</scope>
    <source>
        <strain evidence="3">ChiGjej2B2-7701</strain>
    </source>
</reference>
<evidence type="ECO:0008006" key="5">
    <source>
        <dbReference type="Google" id="ProtNLM"/>
    </source>
</evidence>
<dbReference type="Proteomes" id="UP000746751">
    <property type="component" value="Unassembled WGS sequence"/>
</dbReference>
<evidence type="ECO:0000256" key="2">
    <source>
        <dbReference type="SAM" id="SignalP"/>
    </source>
</evidence>
<dbReference type="AlphaFoldDB" id="A0A921IQJ2"/>
<evidence type="ECO:0000256" key="1">
    <source>
        <dbReference type="SAM" id="MobiDB-lite"/>
    </source>
</evidence>
<gene>
    <name evidence="3" type="ORF">K8U80_10495</name>
</gene>